<accession>A0ABR8X397</accession>
<feature type="transmembrane region" description="Helical" evidence="1">
    <location>
        <begin position="124"/>
        <end position="142"/>
    </location>
</feature>
<dbReference type="InterPro" id="IPR043128">
    <property type="entry name" value="Rev_trsase/Diguanyl_cyclase"/>
</dbReference>
<evidence type="ECO:0000313" key="2">
    <source>
        <dbReference type="EMBL" id="MBD8023768.1"/>
    </source>
</evidence>
<name>A0ABR8X397_9MICO</name>
<dbReference type="RefSeq" id="WP_191766076.1">
    <property type="nucleotide sequence ID" value="NZ_JACSPM010000002.1"/>
</dbReference>
<keyword evidence="1" id="KW-0812">Transmembrane</keyword>
<dbReference type="EMBL" id="JACSPM010000002">
    <property type="protein sequence ID" value="MBD8023768.1"/>
    <property type="molecule type" value="Genomic_DNA"/>
</dbReference>
<reference evidence="2 3" key="1">
    <citation type="submission" date="2020-08" db="EMBL/GenBank/DDBJ databases">
        <title>A Genomic Blueprint of the Chicken Gut Microbiome.</title>
        <authorList>
            <person name="Gilroy R."/>
            <person name="Ravi A."/>
            <person name="Getino M."/>
            <person name="Pursley I."/>
            <person name="Horton D.L."/>
            <person name="Alikhan N.-F."/>
            <person name="Baker D."/>
            <person name="Gharbi K."/>
            <person name="Hall N."/>
            <person name="Watson M."/>
            <person name="Adriaenssens E.M."/>
            <person name="Foster-Nyarko E."/>
            <person name="Jarju S."/>
            <person name="Secka A."/>
            <person name="Antonio M."/>
            <person name="Oren A."/>
            <person name="Chaudhuri R."/>
            <person name="La Ragione R.M."/>
            <person name="Hildebrand F."/>
            <person name="Pallen M.J."/>
        </authorList>
    </citation>
    <scope>NUCLEOTIDE SEQUENCE [LARGE SCALE GENOMIC DNA]</scope>
    <source>
        <strain evidence="2 3">Sa1CUA4</strain>
    </source>
</reference>
<dbReference type="SUPFAM" id="SSF55073">
    <property type="entry name" value="Nucleotide cyclase"/>
    <property type="match status" value="1"/>
</dbReference>
<evidence type="ECO:0000313" key="3">
    <source>
        <dbReference type="Proteomes" id="UP000602532"/>
    </source>
</evidence>
<sequence>MNDVDIAVGLGIAQAAIATLATMLTIGIAFLAKPSRATLFWSFAFALAMVSTFGVAAGAAAEAETVRRIFLGILMGAPALLWSGFRAFWGVRALPWVGPLVGAASAALLVAAGDTIWFSPAYRVVFFATSVCAGLFFIDWVRVPARRDRVALPFAIMSLAFFAAGAANGIAGFVFPATTGDDLALLRVISSIGMLAYTACALVAVIGISTRDTAFARSSEAPAGWQRFQLTAVERLARAQQSGEPWSVVYLQLDDAAEIRQMGGAAVLGELSRRFLDTVRSVFPAESDVGSPAAGTAVVLLPRNDAAVRDHLRTVLERISNLDVDVSLPIRPSASAGWAPVSVVGYDLDALLYMGREAATLASENGGDRWERVGVTVTDRLLNPLQRS</sequence>
<gene>
    <name evidence="2" type="ORF">H9622_09205</name>
</gene>
<evidence type="ECO:0000256" key="1">
    <source>
        <dbReference type="SAM" id="Phobius"/>
    </source>
</evidence>
<feature type="transmembrane region" description="Helical" evidence="1">
    <location>
        <begin position="154"/>
        <end position="178"/>
    </location>
</feature>
<organism evidence="2 3">
    <name type="scientific">Microbacterium gallinarum</name>
    <dbReference type="NCBI Taxonomy" id="2762209"/>
    <lineage>
        <taxon>Bacteria</taxon>
        <taxon>Bacillati</taxon>
        <taxon>Actinomycetota</taxon>
        <taxon>Actinomycetes</taxon>
        <taxon>Micrococcales</taxon>
        <taxon>Microbacteriaceae</taxon>
        <taxon>Microbacterium</taxon>
    </lineage>
</organism>
<feature type="transmembrane region" description="Helical" evidence="1">
    <location>
        <begin position="6"/>
        <end position="32"/>
    </location>
</feature>
<protein>
    <recommendedName>
        <fullName evidence="4">GGDEF domain-containing protein</fullName>
    </recommendedName>
</protein>
<evidence type="ECO:0008006" key="4">
    <source>
        <dbReference type="Google" id="ProtNLM"/>
    </source>
</evidence>
<dbReference type="InterPro" id="IPR029787">
    <property type="entry name" value="Nucleotide_cyclase"/>
</dbReference>
<dbReference type="Proteomes" id="UP000602532">
    <property type="component" value="Unassembled WGS sequence"/>
</dbReference>
<comment type="caution">
    <text evidence="2">The sequence shown here is derived from an EMBL/GenBank/DDBJ whole genome shotgun (WGS) entry which is preliminary data.</text>
</comment>
<keyword evidence="3" id="KW-1185">Reference proteome</keyword>
<proteinExistence type="predicted"/>
<keyword evidence="1" id="KW-0472">Membrane</keyword>
<feature type="transmembrane region" description="Helical" evidence="1">
    <location>
        <begin position="96"/>
        <end position="118"/>
    </location>
</feature>
<keyword evidence="1" id="KW-1133">Transmembrane helix</keyword>
<dbReference type="Gene3D" id="3.30.70.270">
    <property type="match status" value="1"/>
</dbReference>
<feature type="transmembrane region" description="Helical" evidence="1">
    <location>
        <begin position="184"/>
        <end position="208"/>
    </location>
</feature>
<feature type="transmembrane region" description="Helical" evidence="1">
    <location>
        <begin position="69"/>
        <end position="89"/>
    </location>
</feature>
<feature type="transmembrane region" description="Helical" evidence="1">
    <location>
        <begin position="39"/>
        <end position="57"/>
    </location>
</feature>